<feature type="compositionally biased region" description="Polar residues" evidence="10">
    <location>
        <begin position="416"/>
        <end position="430"/>
    </location>
</feature>
<dbReference type="PANTHER" id="PTHR44899">
    <property type="entry name" value="CAMK FAMILY PROTEIN KINASE"/>
    <property type="match status" value="1"/>
</dbReference>
<evidence type="ECO:0000256" key="10">
    <source>
        <dbReference type="SAM" id="MobiDB-lite"/>
    </source>
</evidence>
<dbReference type="PROSITE" id="PS00107">
    <property type="entry name" value="PROTEIN_KINASE_ATP"/>
    <property type="match status" value="1"/>
</dbReference>
<evidence type="ECO:0000313" key="13">
    <source>
        <dbReference type="Proteomes" id="UP000777482"/>
    </source>
</evidence>
<dbReference type="InterPro" id="IPR017441">
    <property type="entry name" value="Protein_kinase_ATP_BS"/>
</dbReference>
<dbReference type="Proteomes" id="UP000777482">
    <property type="component" value="Unassembled WGS sequence"/>
</dbReference>
<evidence type="ECO:0000256" key="4">
    <source>
        <dbReference type="ARBA" id="ARBA00022741"/>
    </source>
</evidence>
<evidence type="ECO:0000256" key="6">
    <source>
        <dbReference type="ARBA" id="ARBA00022840"/>
    </source>
</evidence>
<proteinExistence type="predicted"/>
<feature type="binding site" evidence="9">
    <location>
        <position position="50"/>
    </location>
    <ligand>
        <name>ATP</name>
        <dbReference type="ChEBI" id="CHEBI:30616"/>
    </ligand>
</feature>
<dbReference type="SMART" id="SM00220">
    <property type="entry name" value="S_TKc"/>
    <property type="match status" value="1"/>
</dbReference>
<comment type="catalytic activity">
    <reaction evidence="8">
        <text>L-seryl-[protein] + ATP = O-phospho-L-seryl-[protein] + ADP + H(+)</text>
        <dbReference type="Rhea" id="RHEA:17989"/>
        <dbReference type="Rhea" id="RHEA-COMP:9863"/>
        <dbReference type="Rhea" id="RHEA-COMP:11604"/>
        <dbReference type="ChEBI" id="CHEBI:15378"/>
        <dbReference type="ChEBI" id="CHEBI:29999"/>
        <dbReference type="ChEBI" id="CHEBI:30616"/>
        <dbReference type="ChEBI" id="CHEBI:83421"/>
        <dbReference type="ChEBI" id="CHEBI:456216"/>
        <dbReference type="EC" id="2.7.11.1"/>
    </reaction>
</comment>
<evidence type="ECO:0000256" key="3">
    <source>
        <dbReference type="ARBA" id="ARBA00022679"/>
    </source>
</evidence>
<evidence type="ECO:0000259" key="11">
    <source>
        <dbReference type="PROSITE" id="PS50011"/>
    </source>
</evidence>
<dbReference type="InterPro" id="IPR000719">
    <property type="entry name" value="Prot_kinase_dom"/>
</dbReference>
<dbReference type="SUPFAM" id="SSF56112">
    <property type="entry name" value="Protein kinase-like (PK-like)"/>
    <property type="match status" value="1"/>
</dbReference>
<dbReference type="InterPro" id="IPR051131">
    <property type="entry name" value="NEK_Ser/Thr_kinase_NIMA"/>
</dbReference>
<keyword evidence="13" id="KW-1185">Reference proteome</keyword>
<protein>
    <recommendedName>
        <fullName evidence="1">non-specific serine/threonine protein kinase</fullName>
        <ecNumber evidence="1">2.7.11.1</ecNumber>
    </recommendedName>
</protein>
<keyword evidence="2 12" id="KW-0723">Serine/threonine-protein kinase</keyword>
<feature type="domain" description="Protein kinase" evidence="11">
    <location>
        <begin position="21"/>
        <end position="291"/>
    </location>
</feature>
<keyword evidence="5 12" id="KW-0418">Kinase</keyword>
<evidence type="ECO:0000256" key="9">
    <source>
        <dbReference type="PROSITE-ProRule" id="PRU10141"/>
    </source>
</evidence>
<dbReference type="EMBL" id="PUHQ01000017">
    <property type="protein sequence ID" value="KAG0663855.1"/>
    <property type="molecule type" value="Genomic_DNA"/>
</dbReference>
<comment type="catalytic activity">
    <reaction evidence="7">
        <text>L-threonyl-[protein] + ATP = O-phospho-L-threonyl-[protein] + ADP + H(+)</text>
        <dbReference type="Rhea" id="RHEA:46608"/>
        <dbReference type="Rhea" id="RHEA-COMP:11060"/>
        <dbReference type="Rhea" id="RHEA-COMP:11605"/>
        <dbReference type="ChEBI" id="CHEBI:15378"/>
        <dbReference type="ChEBI" id="CHEBI:30013"/>
        <dbReference type="ChEBI" id="CHEBI:30616"/>
        <dbReference type="ChEBI" id="CHEBI:61977"/>
        <dbReference type="ChEBI" id="CHEBI:456216"/>
        <dbReference type="EC" id="2.7.11.1"/>
    </reaction>
</comment>
<dbReference type="CDD" id="cd08217">
    <property type="entry name" value="STKc_Nek2"/>
    <property type="match status" value="1"/>
</dbReference>
<dbReference type="EC" id="2.7.11.1" evidence="1"/>
<comment type="caution">
    <text evidence="12">The sequence shown here is derived from an EMBL/GenBank/DDBJ whole genome shotgun (WGS) entry which is preliminary data.</text>
</comment>
<dbReference type="InterPro" id="IPR011009">
    <property type="entry name" value="Kinase-like_dom_sf"/>
</dbReference>
<gene>
    <name evidence="12" type="primary">KIN3</name>
    <name evidence="12" type="ORF">C6P46_002080</name>
</gene>
<dbReference type="GO" id="GO:0005524">
    <property type="term" value="F:ATP binding"/>
    <property type="evidence" value="ECO:0007669"/>
    <property type="project" value="UniProtKB-UniRule"/>
</dbReference>
<feature type="compositionally biased region" description="Polar residues" evidence="10">
    <location>
        <begin position="454"/>
        <end position="471"/>
    </location>
</feature>
<organism evidence="12 13">
    <name type="scientific">Rhodotorula mucilaginosa</name>
    <name type="common">Yeast</name>
    <name type="synonym">Rhodotorula rubra</name>
    <dbReference type="NCBI Taxonomy" id="5537"/>
    <lineage>
        <taxon>Eukaryota</taxon>
        <taxon>Fungi</taxon>
        <taxon>Dikarya</taxon>
        <taxon>Basidiomycota</taxon>
        <taxon>Pucciniomycotina</taxon>
        <taxon>Microbotryomycetes</taxon>
        <taxon>Sporidiobolales</taxon>
        <taxon>Sporidiobolaceae</taxon>
        <taxon>Rhodotorula</taxon>
    </lineage>
</organism>
<dbReference type="GO" id="GO:0004674">
    <property type="term" value="F:protein serine/threonine kinase activity"/>
    <property type="evidence" value="ECO:0007669"/>
    <property type="project" value="UniProtKB-KW"/>
</dbReference>
<evidence type="ECO:0000256" key="7">
    <source>
        <dbReference type="ARBA" id="ARBA00047899"/>
    </source>
</evidence>
<dbReference type="AlphaFoldDB" id="A0A9P6W3V8"/>
<sequence>MAARPAPQQRRKTILGDHPVYESSDIIGHGSFGIIRKVVRKADGQVLARKELNYGRMDERDLKQLTEEVNILETLGSNDNIVRYYERFVDKPNNMLYILMEFCAGGDLAGVIQRCRKTNCILPEDVVWAYLTQITLALHDCHSETDAKGKKKPVILHRDIKPENVFLDERNNLKLGDFGLSKAMQQAAMTQTYVGTPYYMSPELINGMPYDVKSDIWALGCLIYELCAGHPPFHEARTQPELAVMIREGKIPDLPKPYSSHLGQVVKAMLRQNPKERPNTSQIKSLDSVKLQIRALELRKASRELRMRDQHVTAREKDLLAREAAVLAREQAVCTRENAVRAAQDNVKDSEAKLTQAWALYRMQLQQAYQAERENIKPHQNHQLPNLPTVEPEVVARVASRPSMVPRRPLDERRSSTYGFPRTNSNSSLMSLDDTPSKERDSSPSLRRRLASKSMHNLQAGSAISSPSRTMSASNDNLRAAAAAQSARKSPSLISIPIAAPLPTSISVADLHSAHSYGGMPSPSPTLSIASAPSQLPSPQQQRHWSSPVPLANYNNAAPVPKSMPTPPLSTPAYDDDVPSPFIKKPFATGRQPTVQQQQPSTSSAPRPGKPPILHRLLSTRAAAAAGFGRESPRQDQESLPPPVPSRRASLVPRKSIGV</sequence>
<evidence type="ECO:0000256" key="1">
    <source>
        <dbReference type="ARBA" id="ARBA00012513"/>
    </source>
</evidence>
<evidence type="ECO:0000256" key="2">
    <source>
        <dbReference type="ARBA" id="ARBA00022527"/>
    </source>
</evidence>
<keyword evidence="6 9" id="KW-0067">ATP-binding</keyword>
<keyword evidence="3" id="KW-0808">Transferase</keyword>
<evidence type="ECO:0000256" key="5">
    <source>
        <dbReference type="ARBA" id="ARBA00022777"/>
    </source>
</evidence>
<evidence type="ECO:0000256" key="8">
    <source>
        <dbReference type="ARBA" id="ARBA00048679"/>
    </source>
</evidence>
<feature type="compositionally biased region" description="Low complexity" evidence="10">
    <location>
        <begin position="527"/>
        <end position="542"/>
    </location>
</feature>
<dbReference type="PROSITE" id="PS50011">
    <property type="entry name" value="PROTEIN_KINASE_DOM"/>
    <property type="match status" value="1"/>
</dbReference>
<dbReference type="PROSITE" id="PS00108">
    <property type="entry name" value="PROTEIN_KINASE_ST"/>
    <property type="match status" value="1"/>
</dbReference>
<feature type="region of interest" description="Disordered" evidence="10">
    <location>
        <begin position="517"/>
        <end position="659"/>
    </location>
</feature>
<accession>A0A9P6W3V8</accession>
<dbReference type="Gene3D" id="3.30.200.20">
    <property type="entry name" value="Phosphorylase Kinase, domain 1"/>
    <property type="match status" value="1"/>
</dbReference>
<dbReference type="InterPro" id="IPR008271">
    <property type="entry name" value="Ser/Thr_kinase_AS"/>
</dbReference>
<name>A0A9P6W3V8_RHOMI</name>
<reference evidence="12 13" key="1">
    <citation type="submission" date="2020-11" db="EMBL/GenBank/DDBJ databases">
        <title>Kefir isolates.</title>
        <authorList>
            <person name="Marcisauskas S."/>
            <person name="Kim Y."/>
            <person name="Blasche S."/>
        </authorList>
    </citation>
    <scope>NUCLEOTIDE SEQUENCE [LARGE SCALE GENOMIC DNA]</scope>
    <source>
        <strain evidence="12 13">KR</strain>
    </source>
</reference>
<dbReference type="Pfam" id="PF00069">
    <property type="entry name" value="Pkinase"/>
    <property type="match status" value="1"/>
</dbReference>
<evidence type="ECO:0000313" key="12">
    <source>
        <dbReference type="EMBL" id="KAG0663855.1"/>
    </source>
</evidence>
<feature type="region of interest" description="Disordered" evidence="10">
    <location>
        <begin position="398"/>
        <end position="477"/>
    </location>
</feature>
<dbReference type="PANTHER" id="PTHR44899:SF3">
    <property type="entry name" value="SERINE_THREONINE-PROTEIN KINASE NEK1"/>
    <property type="match status" value="1"/>
</dbReference>
<dbReference type="Gene3D" id="1.10.510.10">
    <property type="entry name" value="Transferase(Phosphotransferase) domain 1"/>
    <property type="match status" value="1"/>
</dbReference>
<dbReference type="OrthoDB" id="10250725at2759"/>
<feature type="compositionally biased region" description="Low complexity" evidence="10">
    <location>
        <begin position="592"/>
        <end position="604"/>
    </location>
</feature>
<keyword evidence="4 9" id="KW-0547">Nucleotide-binding</keyword>